<keyword evidence="4" id="KW-0812">Transmembrane</keyword>
<proteinExistence type="inferred from homology"/>
<evidence type="ECO:0000256" key="3">
    <source>
        <dbReference type="ARBA" id="ARBA00022630"/>
    </source>
</evidence>
<sequence length="460" mass="51247">MSQLRPCKVIISGGGLAGLGLALTLEKAGVDYQLLEAYPDIIPKVGSGICILVNALSILDQLGCYEDIAARSTPLETIDFRASDGESLATSANWETVLPEKYGYPFLWMVRSTILEVMYEHIVDKSKILTGKRVESVQNSEDRVEVTTTDGSVYHGDIIIGADGVNSSVRREIQRHATQRNLGPEYTEQNGKSNLTFQYHIANISTELPATYGCMYGMSPALPGLPKACLDFRVNKRSSSLIGTGPEDRTFWFLYKHLGRTFNGAEIPRFNQEDSLKVAKEHWDEVISPGIKLSDLYESKKTVLFSAMPEFVFSKWHLDRMFILGDAAHPMSSIIAQGGGQAMESMACLVNNLIPALSDDSKTGKLSADEINAIFERTQEMRLPKIKSIVATAHQRQRMDTMETPELEDLMLNKFPKIMCDVLVQRWNDAFLDATSLDIFPTPVRLQTARDTRVPETPRL</sequence>
<evidence type="ECO:0000256" key="8">
    <source>
        <dbReference type="ARBA" id="ARBA00023002"/>
    </source>
</evidence>
<evidence type="ECO:0000256" key="7">
    <source>
        <dbReference type="ARBA" id="ARBA00022989"/>
    </source>
</evidence>
<reference evidence="11" key="2">
    <citation type="journal article" date="2023" name="IMA Fungus">
        <title>Comparative genomic study of the Penicillium genus elucidates a diverse pangenome and 15 lateral gene transfer events.</title>
        <authorList>
            <person name="Petersen C."/>
            <person name="Sorensen T."/>
            <person name="Nielsen M.R."/>
            <person name="Sondergaard T.E."/>
            <person name="Sorensen J.L."/>
            <person name="Fitzpatrick D.A."/>
            <person name="Frisvad J.C."/>
            <person name="Nielsen K.L."/>
        </authorList>
    </citation>
    <scope>NUCLEOTIDE SEQUENCE</scope>
    <source>
        <strain evidence="11">IBT 30069</strain>
    </source>
</reference>
<dbReference type="Proteomes" id="UP001149165">
    <property type="component" value="Unassembled WGS sequence"/>
</dbReference>
<dbReference type="Gene3D" id="3.50.50.60">
    <property type="entry name" value="FAD/NAD(P)-binding domain"/>
    <property type="match status" value="1"/>
</dbReference>
<dbReference type="InterPro" id="IPR036188">
    <property type="entry name" value="FAD/NAD-bd_sf"/>
</dbReference>
<dbReference type="InterPro" id="IPR018247">
    <property type="entry name" value="EF_Hand_1_Ca_BS"/>
</dbReference>
<dbReference type="SUPFAM" id="SSF51905">
    <property type="entry name" value="FAD/NAD(P)-binding domain"/>
    <property type="match status" value="1"/>
</dbReference>
<evidence type="ECO:0000259" key="10">
    <source>
        <dbReference type="Pfam" id="PF01494"/>
    </source>
</evidence>
<feature type="domain" description="FAD-binding" evidence="10">
    <location>
        <begin position="308"/>
        <end position="364"/>
    </location>
</feature>
<keyword evidence="9" id="KW-0472">Membrane</keyword>
<organism evidence="11 12">
    <name type="scientific">Penicillium angulare</name>
    <dbReference type="NCBI Taxonomy" id="116970"/>
    <lineage>
        <taxon>Eukaryota</taxon>
        <taxon>Fungi</taxon>
        <taxon>Dikarya</taxon>
        <taxon>Ascomycota</taxon>
        <taxon>Pezizomycotina</taxon>
        <taxon>Eurotiomycetes</taxon>
        <taxon>Eurotiomycetidae</taxon>
        <taxon>Eurotiales</taxon>
        <taxon>Aspergillaceae</taxon>
        <taxon>Penicillium</taxon>
    </lineage>
</organism>
<dbReference type="PRINTS" id="PR00420">
    <property type="entry name" value="RNGMNOXGNASE"/>
</dbReference>
<dbReference type="GO" id="GO:0004497">
    <property type="term" value="F:monooxygenase activity"/>
    <property type="evidence" value="ECO:0007669"/>
    <property type="project" value="UniProtKB-KW"/>
</dbReference>
<dbReference type="Pfam" id="PF01494">
    <property type="entry name" value="FAD_binding_3"/>
    <property type="match status" value="2"/>
</dbReference>
<keyword evidence="5" id="KW-0274">FAD</keyword>
<dbReference type="OrthoDB" id="10029326at2759"/>
<dbReference type="PROSITE" id="PS00018">
    <property type="entry name" value="EF_HAND_1"/>
    <property type="match status" value="1"/>
</dbReference>
<keyword evidence="11" id="KW-0503">Monooxygenase</keyword>
<dbReference type="EMBL" id="JAPQKH010000001">
    <property type="protein sequence ID" value="KAJ5116787.1"/>
    <property type="molecule type" value="Genomic_DNA"/>
</dbReference>
<name>A0A9W9GDI4_9EURO</name>
<keyword evidence="6" id="KW-0809">Transit peptide</keyword>
<comment type="caution">
    <text evidence="11">The sequence shown here is derived from an EMBL/GenBank/DDBJ whole genome shotgun (WGS) entry which is preliminary data.</text>
</comment>
<reference evidence="11" key="1">
    <citation type="submission" date="2022-11" db="EMBL/GenBank/DDBJ databases">
        <authorList>
            <person name="Petersen C."/>
        </authorList>
    </citation>
    <scope>NUCLEOTIDE SEQUENCE</scope>
    <source>
        <strain evidence="11">IBT 30069</strain>
    </source>
</reference>
<keyword evidence="7" id="KW-1133">Transmembrane helix</keyword>
<dbReference type="PANTHER" id="PTHR47356">
    <property type="entry name" value="FAD-DEPENDENT MONOOXYGENASE ASQG-RELATED"/>
    <property type="match status" value="1"/>
</dbReference>
<evidence type="ECO:0000256" key="4">
    <source>
        <dbReference type="ARBA" id="ARBA00022692"/>
    </source>
</evidence>
<gene>
    <name evidence="11" type="ORF">N7456_001135</name>
</gene>
<dbReference type="InterPro" id="IPR002938">
    <property type="entry name" value="FAD-bd"/>
</dbReference>
<evidence type="ECO:0000256" key="5">
    <source>
        <dbReference type="ARBA" id="ARBA00022827"/>
    </source>
</evidence>
<protein>
    <submittedName>
        <fullName evidence="11">Monooxygenase</fullName>
    </submittedName>
</protein>
<keyword evidence="12" id="KW-1185">Reference proteome</keyword>
<evidence type="ECO:0000256" key="9">
    <source>
        <dbReference type="ARBA" id="ARBA00023136"/>
    </source>
</evidence>
<evidence type="ECO:0000313" key="12">
    <source>
        <dbReference type="Proteomes" id="UP001149165"/>
    </source>
</evidence>
<evidence type="ECO:0000256" key="2">
    <source>
        <dbReference type="ARBA" id="ARBA00007992"/>
    </source>
</evidence>
<dbReference type="PANTHER" id="PTHR47356:SF2">
    <property type="entry name" value="FAD-BINDING DOMAIN-CONTAINING PROTEIN-RELATED"/>
    <property type="match status" value="1"/>
</dbReference>
<keyword evidence="8" id="KW-0560">Oxidoreductase</keyword>
<dbReference type="GO" id="GO:0016020">
    <property type="term" value="C:membrane"/>
    <property type="evidence" value="ECO:0007669"/>
    <property type="project" value="UniProtKB-SubCell"/>
</dbReference>
<dbReference type="GO" id="GO:0071949">
    <property type="term" value="F:FAD binding"/>
    <property type="evidence" value="ECO:0007669"/>
    <property type="project" value="InterPro"/>
</dbReference>
<comment type="similarity">
    <text evidence="2">Belongs to the paxM FAD-dependent monooxygenase family.</text>
</comment>
<dbReference type="AlphaFoldDB" id="A0A9W9GDI4"/>
<comment type="subcellular location">
    <subcellularLocation>
        <location evidence="1">Membrane</location>
    </subcellularLocation>
</comment>
<keyword evidence="3" id="KW-0285">Flavoprotein</keyword>
<evidence type="ECO:0000256" key="1">
    <source>
        <dbReference type="ARBA" id="ARBA00004370"/>
    </source>
</evidence>
<accession>A0A9W9GDI4</accession>
<dbReference type="InterPro" id="IPR050562">
    <property type="entry name" value="FAD_mOase_fung"/>
</dbReference>
<evidence type="ECO:0000313" key="11">
    <source>
        <dbReference type="EMBL" id="KAJ5116787.1"/>
    </source>
</evidence>
<evidence type="ECO:0000256" key="6">
    <source>
        <dbReference type="ARBA" id="ARBA00022946"/>
    </source>
</evidence>
<feature type="domain" description="FAD-binding" evidence="10">
    <location>
        <begin position="7"/>
        <end position="174"/>
    </location>
</feature>